<gene>
    <name evidence="2" type="ORF">GPUH_LOCUS27027</name>
</gene>
<protein>
    <submittedName>
        <fullName evidence="2 4">Uncharacterized protein</fullName>
    </submittedName>
</protein>
<reference evidence="4" key="1">
    <citation type="submission" date="2016-06" db="UniProtKB">
        <authorList>
            <consortium name="WormBaseParasite"/>
        </authorList>
    </citation>
    <scope>IDENTIFICATION</scope>
</reference>
<evidence type="ECO:0000313" key="2">
    <source>
        <dbReference type="EMBL" id="VDN49835.1"/>
    </source>
</evidence>
<dbReference type="AlphaFoldDB" id="A0A183F1D4"/>
<dbReference type="Proteomes" id="UP000271098">
    <property type="component" value="Unassembled WGS sequence"/>
</dbReference>
<evidence type="ECO:0000313" key="3">
    <source>
        <dbReference type="Proteomes" id="UP000271098"/>
    </source>
</evidence>
<evidence type="ECO:0000256" key="1">
    <source>
        <dbReference type="SAM" id="MobiDB-lite"/>
    </source>
</evidence>
<dbReference type="EMBL" id="UYRT01117356">
    <property type="protein sequence ID" value="VDN49835.1"/>
    <property type="molecule type" value="Genomic_DNA"/>
</dbReference>
<keyword evidence="3" id="KW-1185">Reference proteome</keyword>
<name>A0A183F1D4_9BILA</name>
<feature type="region of interest" description="Disordered" evidence="1">
    <location>
        <begin position="1"/>
        <end position="22"/>
    </location>
</feature>
<sequence length="55" mass="6017">MRHMAQQASTTASTSSSPEVSMVVRPKVSLSVSAPLEDTPLDLTLRKSQQFAEKR</sequence>
<evidence type="ECO:0000313" key="4">
    <source>
        <dbReference type="WBParaSite" id="GPUH_0002705501-mRNA-1"/>
    </source>
</evidence>
<feature type="compositionally biased region" description="Low complexity" evidence="1">
    <location>
        <begin position="1"/>
        <end position="17"/>
    </location>
</feature>
<proteinExistence type="predicted"/>
<organism evidence="4">
    <name type="scientific">Gongylonema pulchrum</name>
    <dbReference type="NCBI Taxonomy" id="637853"/>
    <lineage>
        <taxon>Eukaryota</taxon>
        <taxon>Metazoa</taxon>
        <taxon>Ecdysozoa</taxon>
        <taxon>Nematoda</taxon>
        <taxon>Chromadorea</taxon>
        <taxon>Rhabditida</taxon>
        <taxon>Spirurina</taxon>
        <taxon>Spiruromorpha</taxon>
        <taxon>Spiruroidea</taxon>
        <taxon>Gongylonematidae</taxon>
        <taxon>Gongylonema</taxon>
    </lineage>
</organism>
<dbReference type="WBParaSite" id="GPUH_0002705501-mRNA-1">
    <property type="protein sequence ID" value="GPUH_0002705501-mRNA-1"/>
    <property type="gene ID" value="GPUH_0002705501"/>
</dbReference>
<reference evidence="2 3" key="2">
    <citation type="submission" date="2018-11" db="EMBL/GenBank/DDBJ databases">
        <authorList>
            <consortium name="Pathogen Informatics"/>
        </authorList>
    </citation>
    <scope>NUCLEOTIDE SEQUENCE [LARGE SCALE GENOMIC DNA]</scope>
</reference>
<accession>A0A183F1D4</accession>